<dbReference type="Proteomes" id="UP001392437">
    <property type="component" value="Unassembled WGS sequence"/>
</dbReference>
<comment type="caution">
    <text evidence="1">The sequence shown here is derived from an EMBL/GenBank/DDBJ whole genome shotgun (WGS) entry which is preliminary data.</text>
</comment>
<reference evidence="1 2" key="1">
    <citation type="submission" date="2023-01" db="EMBL/GenBank/DDBJ databases">
        <title>Analysis of 21 Apiospora genomes using comparative genomics revels a genus with tremendous synthesis potential of carbohydrate active enzymes and secondary metabolites.</title>
        <authorList>
            <person name="Sorensen T."/>
        </authorList>
    </citation>
    <scope>NUCLEOTIDE SEQUENCE [LARGE SCALE GENOMIC DNA]</scope>
    <source>
        <strain evidence="1 2">CBS 117206</strain>
    </source>
</reference>
<proteinExistence type="predicted"/>
<organism evidence="1 2">
    <name type="scientific">Apiospora kogelbergensis</name>
    <dbReference type="NCBI Taxonomy" id="1337665"/>
    <lineage>
        <taxon>Eukaryota</taxon>
        <taxon>Fungi</taxon>
        <taxon>Dikarya</taxon>
        <taxon>Ascomycota</taxon>
        <taxon>Pezizomycotina</taxon>
        <taxon>Sordariomycetes</taxon>
        <taxon>Xylariomycetidae</taxon>
        <taxon>Amphisphaeriales</taxon>
        <taxon>Apiosporaceae</taxon>
        <taxon>Apiospora</taxon>
    </lineage>
</organism>
<evidence type="ECO:0000313" key="2">
    <source>
        <dbReference type="Proteomes" id="UP001392437"/>
    </source>
</evidence>
<accession>A0AAW0QP34</accession>
<dbReference type="AlphaFoldDB" id="A0AAW0QP34"/>
<dbReference type="EMBL" id="JAQQWP010000010">
    <property type="protein sequence ID" value="KAK8096758.1"/>
    <property type="molecule type" value="Genomic_DNA"/>
</dbReference>
<evidence type="ECO:0000313" key="1">
    <source>
        <dbReference type="EMBL" id="KAK8096758.1"/>
    </source>
</evidence>
<gene>
    <name evidence="1" type="ORF">PG999_012702</name>
</gene>
<protein>
    <submittedName>
        <fullName evidence="1">Uncharacterized protein</fullName>
    </submittedName>
</protein>
<sequence>MPLPSGDLPSGSCTYYTGVTSPFTANGATVATITFPVAVTPSTIRCPPDDEIIFATPSTTIYTDCMTPTTITIGFDYPTTEVVSFLGPTTAMVSVDCSVVTGFPLGSTSDDPIPIPVPPTTTLPLRILPQWPRIAVGPNVQLTYDSEPTSCSTTQTVSICTGTTVFTVKSDRTTMATIGTTTERPECETISGCSATRNRTIIGRRVAAFDDDGHAHAHPRPLHKMEEHENRPAIVYPVDSRDKARTSQIVAVLRSAELEFREVRSDFLAGGYTAFIWVANLTSNPEQ</sequence>
<name>A0AAW0QP34_9PEZI</name>
<keyword evidence="2" id="KW-1185">Reference proteome</keyword>